<protein>
    <submittedName>
        <fullName evidence="2">Uncharacterized protein</fullName>
    </submittedName>
</protein>
<evidence type="ECO:0000313" key="2">
    <source>
        <dbReference type="EMBL" id="KAK2709334.1"/>
    </source>
</evidence>
<name>A0AA88L0Y8_ARTSF</name>
<evidence type="ECO:0000256" key="1">
    <source>
        <dbReference type="SAM" id="MobiDB-lite"/>
    </source>
</evidence>
<gene>
    <name evidence="2" type="ORF">QYM36_013115</name>
</gene>
<proteinExistence type="predicted"/>
<keyword evidence="3" id="KW-1185">Reference proteome</keyword>
<dbReference type="AlphaFoldDB" id="A0AA88L0Y8"/>
<feature type="region of interest" description="Disordered" evidence="1">
    <location>
        <begin position="98"/>
        <end position="124"/>
    </location>
</feature>
<comment type="caution">
    <text evidence="2">The sequence shown here is derived from an EMBL/GenBank/DDBJ whole genome shotgun (WGS) entry which is preliminary data.</text>
</comment>
<dbReference type="Proteomes" id="UP001187531">
    <property type="component" value="Unassembled WGS sequence"/>
</dbReference>
<dbReference type="EMBL" id="JAVRJZ010000017">
    <property type="protein sequence ID" value="KAK2709334.1"/>
    <property type="molecule type" value="Genomic_DNA"/>
</dbReference>
<evidence type="ECO:0000313" key="3">
    <source>
        <dbReference type="Proteomes" id="UP001187531"/>
    </source>
</evidence>
<organism evidence="2 3">
    <name type="scientific">Artemia franciscana</name>
    <name type="common">Brine shrimp</name>
    <name type="synonym">Artemia sanfranciscana</name>
    <dbReference type="NCBI Taxonomy" id="6661"/>
    <lineage>
        <taxon>Eukaryota</taxon>
        <taxon>Metazoa</taxon>
        <taxon>Ecdysozoa</taxon>
        <taxon>Arthropoda</taxon>
        <taxon>Crustacea</taxon>
        <taxon>Branchiopoda</taxon>
        <taxon>Anostraca</taxon>
        <taxon>Artemiidae</taxon>
        <taxon>Artemia</taxon>
    </lineage>
</organism>
<reference evidence="2" key="1">
    <citation type="submission" date="2023-07" db="EMBL/GenBank/DDBJ databases">
        <title>Chromosome-level genome assembly of Artemia franciscana.</title>
        <authorList>
            <person name="Jo E."/>
        </authorList>
    </citation>
    <scope>NUCLEOTIDE SEQUENCE</scope>
    <source>
        <tissue evidence="2">Whole body</tissue>
    </source>
</reference>
<accession>A0AA88L0Y8</accession>
<sequence length="124" mass="14303">MNAIGEEDNHEKKSEHPARLLDLTKFLHETRWMYLFVTDDELAKIAAASLKKGDYQKSTDTKRLKKSIIKKIEKSSQVPYAKTSPWYSSEEAVEQEQAATLPLEASLNKSTKRINKERGKREHN</sequence>
<feature type="compositionally biased region" description="Basic and acidic residues" evidence="1">
    <location>
        <begin position="114"/>
        <end position="124"/>
    </location>
</feature>